<dbReference type="SUPFAM" id="SSF47757">
    <property type="entry name" value="Chemotaxis receptor methyltransferase CheR, N-terminal domain"/>
    <property type="match status" value="1"/>
</dbReference>
<dbReference type="InterPro" id="IPR022642">
    <property type="entry name" value="CheR_C"/>
</dbReference>
<dbReference type="PRINTS" id="PR00996">
    <property type="entry name" value="CHERMTFRASE"/>
</dbReference>
<sequence length="259" mass="30304">MDDYESFKKAVYSLTKIDLSSYKEKQMRRRIDSLVRKRKCASYDAYVKLLKSDPVVFEEFVNFLTINVSEFYRNPEQWDLLVREFVPELIKKFGTNLHIWSAACSTGDEPYSLVMALSKHLDLSKIKITATDIDKQVIATAKVGLYSEKSIANVPDEFKRKYFTKVGNSYQISEQIKKCVDFREHNLLSDPYPRDCHMIVCRNVLIYFTEEAKNEVYEKFAKALKDGGILFIGSTEQVTDYKGMGYKRRYSFYYEKGQE</sequence>
<dbReference type="EC" id="2.1.1.80" evidence="2"/>
<dbReference type="Pfam" id="PF03705">
    <property type="entry name" value="CheR_N"/>
    <property type="match status" value="1"/>
</dbReference>
<proteinExistence type="predicted"/>
<accession>A0ABR7GCP8</accession>
<dbReference type="EMBL" id="JACOPG010000001">
    <property type="protein sequence ID" value="MBC5685217.1"/>
    <property type="molecule type" value="Genomic_DNA"/>
</dbReference>
<keyword evidence="3" id="KW-0489">Methyltransferase</keyword>
<dbReference type="PROSITE" id="PS50123">
    <property type="entry name" value="CHER"/>
    <property type="match status" value="1"/>
</dbReference>
<evidence type="ECO:0000313" key="7">
    <source>
        <dbReference type="EMBL" id="MBC5685217.1"/>
    </source>
</evidence>
<dbReference type="InterPro" id="IPR050903">
    <property type="entry name" value="Bact_Chemotaxis_MeTrfase"/>
</dbReference>
<dbReference type="PANTHER" id="PTHR24422:SF19">
    <property type="entry name" value="CHEMOTAXIS PROTEIN METHYLTRANSFERASE"/>
    <property type="match status" value="1"/>
</dbReference>
<dbReference type="Gene3D" id="3.40.50.150">
    <property type="entry name" value="Vaccinia Virus protein VP39"/>
    <property type="match status" value="1"/>
</dbReference>
<keyword evidence="5" id="KW-0949">S-adenosyl-L-methionine</keyword>
<evidence type="ECO:0000313" key="8">
    <source>
        <dbReference type="Proteomes" id="UP000643810"/>
    </source>
</evidence>
<dbReference type="InterPro" id="IPR036804">
    <property type="entry name" value="CheR_N_sf"/>
</dbReference>
<dbReference type="Proteomes" id="UP000643810">
    <property type="component" value="Unassembled WGS sequence"/>
</dbReference>
<dbReference type="SMART" id="SM00138">
    <property type="entry name" value="MeTrc"/>
    <property type="match status" value="1"/>
</dbReference>
<dbReference type="CDD" id="cd02440">
    <property type="entry name" value="AdoMet_MTases"/>
    <property type="match status" value="1"/>
</dbReference>
<evidence type="ECO:0000256" key="4">
    <source>
        <dbReference type="ARBA" id="ARBA00022679"/>
    </source>
</evidence>
<evidence type="ECO:0000256" key="5">
    <source>
        <dbReference type="ARBA" id="ARBA00022691"/>
    </source>
</evidence>
<dbReference type="InterPro" id="IPR000780">
    <property type="entry name" value="CheR_MeTrfase"/>
</dbReference>
<evidence type="ECO:0000256" key="1">
    <source>
        <dbReference type="ARBA" id="ARBA00001541"/>
    </source>
</evidence>
<name>A0ABR7GCP8_9FIRM</name>
<dbReference type="PANTHER" id="PTHR24422">
    <property type="entry name" value="CHEMOTAXIS PROTEIN METHYLTRANSFERASE"/>
    <property type="match status" value="1"/>
</dbReference>
<comment type="caution">
    <text evidence="7">The sequence shown here is derived from an EMBL/GenBank/DDBJ whole genome shotgun (WGS) entry which is preliminary data.</text>
</comment>
<keyword evidence="8" id="KW-1185">Reference proteome</keyword>
<dbReference type="Pfam" id="PF01739">
    <property type="entry name" value="CheR"/>
    <property type="match status" value="1"/>
</dbReference>
<keyword evidence="4" id="KW-0808">Transferase</keyword>
<evidence type="ECO:0000259" key="6">
    <source>
        <dbReference type="PROSITE" id="PS50123"/>
    </source>
</evidence>
<dbReference type="InterPro" id="IPR022641">
    <property type="entry name" value="CheR_N"/>
</dbReference>
<dbReference type="RefSeq" id="WP_178009521.1">
    <property type="nucleotide sequence ID" value="NZ_JACOPG010000001.1"/>
</dbReference>
<dbReference type="InterPro" id="IPR029063">
    <property type="entry name" value="SAM-dependent_MTases_sf"/>
</dbReference>
<gene>
    <name evidence="7" type="ORF">H8R94_01080</name>
</gene>
<reference evidence="7 8" key="1">
    <citation type="submission" date="2020-08" db="EMBL/GenBank/DDBJ databases">
        <title>Genome public.</title>
        <authorList>
            <person name="Liu C."/>
            <person name="Sun Q."/>
        </authorList>
    </citation>
    <scope>NUCLEOTIDE SEQUENCE [LARGE SCALE GENOMIC DNA]</scope>
    <source>
        <strain evidence="7 8">NSJ-9</strain>
    </source>
</reference>
<evidence type="ECO:0000256" key="2">
    <source>
        <dbReference type="ARBA" id="ARBA00012534"/>
    </source>
</evidence>
<protein>
    <recommendedName>
        <fullName evidence="2">protein-glutamate O-methyltransferase</fullName>
        <ecNumber evidence="2">2.1.1.80</ecNumber>
    </recommendedName>
</protein>
<dbReference type="Gene3D" id="1.10.155.10">
    <property type="entry name" value="Chemotaxis receptor methyltransferase CheR, N-terminal domain"/>
    <property type="match status" value="1"/>
</dbReference>
<dbReference type="SUPFAM" id="SSF53335">
    <property type="entry name" value="S-adenosyl-L-methionine-dependent methyltransferases"/>
    <property type="match status" value="1"/>
</dbReference>
<organism evidence="7 8">
    <name type="scientific">Roseburia lenta</name>
    <dbReference type="NCBI Taxonomy" id="2763061"/>
    <lineage>
        <taxon>Bacteria</taxon>
        <taxon>Bacillati</taxon>
        <taxon>Bacillota</taxon>
        <taxon>Clostridia</taxon>
        <taxon>Lachnospirales</taxon>
        <taxon>Lachnospiraceae</taxon>
        <taxon>Roseburia</taxon>
    </lineage>
</organism>
<feature type="domain" description="CheR-type methyltransferase" evidence="6">
    <location>
        <begin position="1"/>
        <end position="259"/>
    </location>
</feature>
<evidence type="ECO:0000256" key="3">
    <source>
        <dbReference type="ARBA" id="ARBA00022603"/>
    </source>
</evidence>
<comment type="catalytic activity">
    <reaction evidence="1">
        <text>L-glutamyl-[protein] + S-adenosyl-L-methionine = [protein]-L-glutamate 5-O-methyl ester + S-adenosyl-L-homocysteine</text>
        <dbReference type="Rhea" id="RHEA:24452"/>
        <dbReference type="Rhea" id="RHEA-COMP:10208"/>
        <dbReference type="Rhea" id="RHEA-COMP:10311"/>
        <dbReference type="ChEBI" id="CHEBI:29973"/>
        <dbReference type="ChEBI" id="CHEBI:57856"/>
        <dbReference type="ChEBI" id="CHEBI:59789"/>
        <dbReference type="ChEBI" id="CHEBI:82795"/>
        <dbReference type="EC" id="2.1.1.80"/>
    </reaction>
</comment>